<comment type="caution">
    <text evidence="4">The sequence shown here is derived from an EMBL/GenBank/DDBJ whole genome shotgun (WGS) entry which is preliminary data.</text>
</comment>
<dbReference type="PANTHER" id="PTHR43544">
    <property type="entry name" value="SHORT-CHAIN DEHYDROGENASE/REDUCTASE"/>
    <property type="match status" value="1"/>
</dbReference>
<dbReference type="SUPFAM" id="SSF51735">
    <property type="entry name" value="NAD(P)-binding Rossmann-fold domains"/>
    <property type="match status" value="1"/>
</dbReference>
<proteinExistence type="inferred from homology"/>
<comment type="similarity">
    <text evidence="1">Belongs to the short-chain dehydrogenases/reductases (SDR) family.</text>
</comment>
<reference evidence="4" key="1">
    <citation type="submission" date="2023-03" db="EMBL/GenBank/DDBJ databases">
        <title>Massive genome expansion in bonnet fungi (Mycena s.s.) driven by repeated elements and novel gene families across ecological guilds.</title>
        <authorList>
            <consortium name="Lawrence Berkeley National Laboratory"/>
            <person name="Harder C.B."/>
            <person name="Miyauchi S."/>
            <person name="Viragh M."/>
            <person name="Kuo A."/>
            <person name="Thoen E."/>
            <person name="Andreopoulos B."/>
            <person name="Lu D."/>
            <person name="Skrede I."/>
            <person name="Drula E."/>
            <person name="Henrissat B."/>
            <person name="Morin E."/>
            <person name="Kohler A."/>
            <person name="Barry K."/>
            <person name="LaButti K."/>
            <person name="Morin E."/>
            <person name="Salamov A."/>
            <person name="Lipzen A."/>
            <person name="Mereny Z."/>
            <person name="Hegedus B."/>
            <person name="Baldrian P."/>
            <person name="Stursova M."/>
            <person name="Weitz H."/>
            <person name="Taylor A."/>
            <person name="Grigoriev I.V."/>
            <person name="Nagy L.G."/>
            <person name="Martin F."/>
            <person name="Kauserud H."/>
        </authorList>
    </citation>
    <scope>NUCLEOTIDE SEQUENCE</scope>
    <source>
        <strain evidence="4">CBHHK188m</strain>
    </source>
</reference>
<dbReference type="PANTHER" id="PTHR43544:SF7">
    <property type="entry name" value="NADB-LER2"/>
    <property type="match status" value="1"/>
</dbReference>
<dbReference type="InterPro" id="IPR051468">
    <property type="entry name" value="Fungal_SecMetab_SDRs"/>
</dbReference>
<dbReference type="InterPro" id="IPR036291">
    <property type="entry name" value="NAD(P)-bd_dom_sf"/>
</dbReference>
<gene>
    <name evidence="4" type="ORF">DFH07DRAFT_766576</name>
</gene>
<evidence type="ECO:0008006" key="6">
    <source>
        <dbReference type="Google" id="ProtNLM"/>
    </source>
</evidence>
<sequence>MSTKTVYLSATPSKPIPVSGANCGISHGLATTLAAQPNTIVFSGARDLTAQSLKELSAKNPNVQLMAGDKAAAITDFQRIAGQLDLSIVCQMLSDGNQCRFFPRISNYYDSIATTPLSTFREHWEVNTFGTVVLFQAAYTLLLASSTGAPTFAFISSATSSMAWYMRLQVAAYASSKAAWVTTDMGNRGAVLNDLPQVPVSVEDSVADGWGHEGEEQWADLELQGKV</sequence>
<dbReference type="Proteomes" id="UP001215280">
    <property type="component" value="Unassembled WGS sequence"/>
</dbReference>
<name>A0AAD7K258_9AGAR</name>
<evidence type="ECO:0000256" key="3">
    <source>
        <dbReference type="ARBA" id="ARBA00023002"/>
    </source>
</evidence>
<organism evidence="4 5">
    <name type="scientific">Mycena maculata</name>
    <dbReference type="NCBI Taxonomy" id="230809"/>
    <lineage>
        <taxon>Eukaryota</taxon>
        <taxon>Fungi</taxon>
        <taxon>Dikarya</taxon>
        <taxon>Basidiomycota</taxon>
        <taxon>Agaricomycotina</taxon>
        <taxon>Agaricomycetes</taxon>
        <taxon>Agaricomycetidae</taxon>
        <taxon>Agaricales</taxon>
        <taxon>Marasmiineae</taxon>
        <taxon>Mycenaceae</taxon>
        <taxon>Mycena</taxon>
    </lineage>
</organism>
<evidence type="ECO:0000313" key="5">
    <source>
        <dbReference type="Proteomes" id="UP001215280"/>
    </source>
</evidence>
<evidence type="ECO:0000256" key="1">
    <source>
        <dbReference type="ARBA" id="ARBA00006484"/>
    </source>
</evidence>
<dbReference type="GO" id="GO:0016491">
    <property type="term" value="F:oxidoreductase activity"/>
    <property type="evidence" value="ECO:0007669"/>
    <property type="project" value="UniProtKB-KW"/>
</dbReference>
<keyword evidence="2" id="KW-0521">NADP</keyword>
<protein>
    <recommendedName>
        <fullName evidence="6">NAD(P)-binding protein</fullName>
    </recommendedName>
</protein>
<accession>A0AAD7K258</accession>
<keyword evidence="3" id="KW-0560">Oxidoreductase</keyword>
<evidence type="ECO:0000313" key="4">
    <source>
        <dbReference type="EMBL" id="KAJ7776878.1"/>
    </source>
</evidence>
<keyword evidence="5" id="KW-1185">Reference proteome</keyword>
<dbReference type="AlphaFoldDB" id="A0AAD7K258"/>
<evidence type="ECO:0000256" key="2">
    <source>
        <dbReference type="ARBA" id="ARBA00022857"/>
    </source>
</evidence>
<dbReference type="EMBL" id="JARJLG010000011">
    <property type="protein sequence ID" value="KAJ7776878.1"/>
    <property type="molecule type" value="Genomic_DNA"/>
</dbReference>
<dbReference type="GO" id="GO:0005737">
    <property type="term" value="C:cytoplasm"/>
    <property type="evidence" value="ECO:0007669"/>
    <property type="project" value="TreeGrafter"/>
</dbReference>
<dbReference type="Gene3D" id="3.40.50.720">
    <property type="entry name" value="NAD(P)-binding Rossmann-like Domain"/>
    <property type="match status" value="1"/>
</dbReference>